<name>I0YWH1_COCSC</name>
<evidence type="ECO:0000256" key="2">
    <source>
        <dbReference type="SAM" id="MobiDB-lite"/>
    </source>
</evidence>
<comment type="caution">
    <text evidence="3">The sequence shown here is derived from an EMBL/GenBank/DDBJ whole genome shotgun (WGS) entry which is preliminary data.</text>
</comment>
<protein>
    <submittedName>
        <fullName evidence="3">Uncharacterized protein</fullName>
    </submittedName>
</protein>
<sequence length="377" mass="40656">MDSQGASSMDNLTASEENAMLRQLGEKMVVRINQMKTQLMDKTASFMAEQQLRKSAEARLSNEMRKSFKLTAYNNEIAMANTKLQKQLKEAKTEAERLCVENTCLRSTFKDLVEGLRDELKLRDTLADEGSLQERLQQDAVPELVKQRVTDLIESSAEVFHIVATVAAHTGRQPPSSNLGMSPPLAPATPDQSDACSTTSSTCHSRQASLHGSYGASSSASGGHDPERACSFESNSSVQRSPLPARTRLLRGSSTSSFDGLSTASITSSPLVNKEGPSLDEEHPGYIADMLQSQLMGLHMGPSTLNSEQTVGSPSDLTPSRSPNAKLKGPALEESLEMDGLESAEEIGTPDALRHAADEGEGTENVHYSAFCRMGCT</sequence>
<feature type="compositionally biased region" description="Polar residues" evidence="2">
    <location>
        <begin position="190"/>
        <end position="207"/>
    </location>
</feature>
<keyword evidence="4" id="KW-1185">Reference proteome</keyword>
<gene>
    <name evidence="3" type="ORF">COCSUDRAFT_42369</name>
</gene>
<feature type="compositionally biased region" description="Low complexity" evidence="2">
    <location>
        <begin position="246"/>
        <end position="257"/>
    </location>
</feature>
<evidence type="ECO:0000313" key="3">
    <source>
        <dbReference type="EMBL" id="EIE22740.1"/>
    </source>
</evidence>
<dbReference type="RefSeq" id="XP_005647284.1">
    <property type="nucleotide sequence ID" value="XM_005647227.1"/>
</dbReference>
<dbReference type="GeneID" id="17040727"/>
<dbReference type="OrthoDB" id="10459512at2759"/>
<feature type="region of interest" description="Disordered" evidence="2">
    <location>
        <begin position="303"/>
        <end position="327"/>
    </location>
</feature>
<feature type="compositionally biased region" description="Low complexity" evidence="2">
    <location>
        <begin position="208"/>
        <end position="223"/>
    </location>
</feature>
<dbReference type="AlphaFoldDB" id="I0YWH1"/>
<keyword evidence="1" id="KW-0175">Coiled coil</keyword>
<accession>I0YWH1</accession>
<feature type="compositionally biased region" description="Polar residues" evidence="2">
    <location>
        <begin position="303"/>
        <end position="323"/>
    </location>
</feature>
<proteinExistence type="predicted"/>
<reference evidence="3 4" key="1">
    <citation type="journal article" date="2012" name="Genome Biol.">
        <title>The genome of the polar eukaryotic microalga coccomyxa subellipsoidea reveals traits of cold adaptation.</title>
        <authorList>
            <person name="Blanc G."/>
            <person name="Agarkova I."/>
            <person name="Grimwood J."/>
            <person name="Kuo A."/>
            <person name="Brueggeman A."/>
            <person name="Dunigan D."/>
            <person name="Gurnon J."/>
            <person name="Ladunga I."/>
            <person name="Lindquist E."/>
            <person name="Lucas S."/>
            <person name="Pangilinan J."/>
            <person name="Proschold T."/>
            <person name="Salamov A."/>
            <person name="Schmutz J."/>
            <person name="Weeks D."/>
            <person name="Yamada T."/>
            <person name="Claverie J.M."/>
            <person name="Grigoriev I."/>
            <person name="Van Etten J."/>
            <person name="Lomsadze A."/>
            <person name="Borodovsky M."/>
        </authorList>
    </citation>
    <scope>NUCLEOTIDE SEQUENCE [LARGE SCALE GENOMIC DNA]</scope>
    <source>
        <strain evidence="3 4">C-169</strain>
    </source>
</reference>
<organism evidence="3 4">
    <name type="scientific">Coccomyxa subellipsoidea (strain C-169)</name>
    <name type="common">Green microalga</name>
    <dbReference type="NCBI Taxonomy" id="574566"/>
    <lineage>
        <taxon>Eukaryota</taxon>
        <taxon>Viridiplantae</taxon>
        <taxon>Chlorophyta</taxon>
        <taxon>core chlorophytes</taxon>
        <taxon>Trebouxiophyceae</taxon>
        <taxon>Trebouxiophyceae incertae sedis</taxon>
        <taxon>Coccomyxaceae</taxon>
        <taxon>Coccomyxa</taxon>
        <taxon>Coccomyxa subellipsoidea</taxon>
    </lineage>
</organism>
<dbReference type="KEGG" id="csl:COCSUDRAFT_42369"/>
<evidence type="ECO:0000256" key="1">
    <source>
        <dbReference type="SAM" id="Coils"/>
    </source>
</evidence>
<feature type="coiled-coil region" evidence="1">
    <location>
        <begin position="70"/>
        <end position="101"/>
    </location>
</feature>
<dbReference type="EMBL" id="AGSI01000009">
    <property type="protein sequence ID" value="EIE22740.1"/>
    <property type="molecule type" value="Genomic_DNA"/>
</dbReference>
<evidence type="ECO:0000313" key="4">
    <source>
        <dbReference type="Proteomes" id="UP000007264"/>
    </source>
</evidence>
<dbReference type="Proteomes" id="UP000007264">
    <property type="component" value="Unassembled WGS sequence"/>
</dbReference>
<feature type="compositionally biased region" description="Polar residues" evidence="2">
    <location>
        <begin position="258"/>
        <end position="271"/>
    </location>
</feature>
<feature type="region of interest" description="Disordered" evidence="2">
    <location>
        <begin position="170"/>
        <end position="277"/>
    </location>
</feature>